<evidence type="ECO:0000259" key="1">
    <source>
        <dbReference type="Pfam" id="PF12937"/>
    </source>
</evidence>
<name>A0A0C3DVV7_9AGAM</name>
<dbReference type="Gene3D" id="3.80.10.10">
    <property type="entry name" value="Ribonuclease Inhibitor"/>
    <property type="match status" value="1"/>
</dbReference>
<evidence type="ECO:0000313" key="2">
    <source>
        <dbReference type="EMBL" id="KIM60056.1"/>
    </source>
</evidence>
<organism evidence="2 3">
    <name type="scientific">Scleroderma citrinum Foug A</name>
    <dbReference type="NCBI Taxonomy" id="1036808"/>
    <lineage>
        <taxon>Eukaryota</taxon>
        <taxon>Fungi</taxon>
        <taxon>Dikarya</taxon>
        <taxon>Basidiomycota</taxon>
        <taxon>Agaricomycotina</taxon>
        <taxon>Agaricomycetes</taxon>
        <taxon>Agaricomycetidae</taxon>
        <taxon>Boletales</taxon>
        <taxon>Sclerodermatineae</taxon>
        <taxon>Sclerodermataceae</taxon>
        <taxon>Scleroderma</taxon>
    </lineage>
</organism>
<dbReference type="STRING" id="1036808.A0A0C3DVV7"/>
<gene>
    <name evidence="2" type="ORF">SCLCIDRAFT_1217103</name>
</gene>
<dbReference type="EMBL" id="KN822066">
    <property type="protein sequence ID" value="KIM60056.1"/>
    <property type="molecule type" value="Genomic_DNA"/>
</dbReference>
<keyword evidence="3" id="KW-1185">Reference proteome</keyword>
<dbReference type="AlphaFoldDB" id="A0A0C3DVV7"/>
<dbReference type="Pfam" id="PF12937">
    <property type="entry name" value="F-box-like"/>
    <property type="match status" value="1"/>
</dbReference>
<dbReference type="Proteomes" id="UP000053989">
    <property type="component" value="Unassembled WGS sequence"/>
</dbReference>
<dbReference type="OrthoDB" id="3543113at2759"/>
<dbReference type="InParanoid" id="A0A0C3DVV7"/>
<dbReference type="InterPro" id="IPR032675">
    <property type="entry name" value="LRR_dom_sf"/>
</dbReference>
<dbReference type="InterPro" id="IPR001810">
    <property type="entry name" value="F-box_dom"/>
</dbReference>
<dbReference type="HOGENOM" id="CLU_021164_0_1_1"/>
<reference evidence="3" key="2">
    <citation type="submission" date="2015-01" db="EMBL/GenBank/DDBJ databases">
        <title>Evolutionary Origins and Diversification of the Mycorrhizal Mutualists.</title>
        <authorList>
            <consortium name="DOE Joint Genome Institute"/>
            <consortium name="Mycorrhizal Genomics Consortium"/>
            <person name="Kohler A."/>
            <person name="Kuo A."/>
            <person name="Nagy L.G."/>
            <person name="Floudas D."/>
            <person name="Copeland A."/>
            <person name="Barry K.W."/>
            <person name="Cichocki N."/>
            <person name="Veneault-Fourrey C."/>
            <person name="LaButti K."/>
            <person name="Lindquist E.A."/>
            <person name="Lipzen A."/>
            <person name="Lundell T."/>
            <person name="Morin E."/>
            <person name="Murat C."/>
            <person name="Riley R."/>
            <person name="Ohm R."/>
            <person name="Sun H."/>
            <person name="Tunlid A."/>
            <person name="Henrissat B."/>
            <person name="Grigoriev I.V."/>
            <person name="Hibbett D.S."/>
            <person name="Martin F."/>
        </authorList>
    </citation>
    <scope>NUCLEOTIDE SEQUENCE [LARGE SCALE GENOMIC DNA]</scope>
    <source>
        <strain evidence="3">Foug A</strain>
    </source>
</reference>
<sequence length="531" mass="60926">MHHCLEIDEVLRHIFAYIDDGTTLYALSRTCRTFCVPASDLIWETITDLLPMLVQLPCAERSKVRWKTIVKLVRPPTAADWTTFRRLSTRVRNLRLDLRGCCRSLDHNDFNHITLLLDQEPTYLFPNLRSLTLLDDNAGFHLTRLAKKEQNKMVGWFRDLIRVGPTVLSLPYHLPSIVPDLPAIKSIRKLNITGSPSISEAGALQKLTLCETMPQLTSLESFSYNIRSWDVLWHLGRLPALRELSIGLPKRPTSSNRPHRKDGAFFSQLKFLHICYGTRVSITDLFRCSNFNKLTTFSSKPLYEYCDTIETKVLNLIPRHCRQLQSLCLADIRLGPDILKLDPYRNLRVLIITSYNRMGFVRREDNDFVCMIHGLPHLERFYAVLDEPLDVEDSWLGVTFTIRALVNLVEGCSKLEHIFMEFDPIEWIQREYISEREKGHIVRNDSVRHLSVSKSPATSPERLAVILSELLPSLEVITAEANSKHVSSWKDVAARHTNSPLFRSQTGDGIPRIRGTYYTGMTLCTLESLGL</sequence>
<proteinExistence type="predicted"/>
<reference evidence="2 3" key="1">
    <citation type="submission" date="2014-04" db="EMBL/GenBank/DDBJ databases">
        <authorList>
            <consortium name="DOE Joint Genome Institute"/>
            <person name="Kuo A."/>
            <person name="Kohler A."/>
            <person name="Nagy L.G."/>
            <person name="Floudas D."/>
            <person name="Copeland A."/>
            <person name="Barry K.W."/>
            <person name="Cichocki N."/>
            <person name="Veneault-Fourrey C."/>
            <person name="LaButti K."/>
            <person name="Lindquist E.A."/>
            <person name="Lipzen A."/>
            <person name="Lundell T."/>
            <person name="Morin E."/>
            <person name="Murat C."/>
            <person name="Sun H."/>
            <person name="Tunlid A."/>
            <person name="Henrissat B."/>
            <person name="Grigoriev I.V."/>
            <person name="Hibbett D.S."/>
            <person name="Martin F."/>
            <person name="Nordberg H.P."/>
            <person name="Cantor M.N."/>
            <person name="Hua S.X."/>
        </authorList>
    </citation>
    <scope>NUCLEOTIDE SEQUENCE [LARGE SCALE GENOMIC DNA]</scope>
    <source>
        <strain evidence="2 3">Foug A</strain>
    </source>
</reference>
<accession>A0A0C3DVV7</accession>
<feature type="domain" description="F-box" evidence="1">
    <location>
        <begin position="8"/>
        <end position="46"/>
    </location>
</feature>
<evidence type="ECO:0000313" key="3">
    <source>
        <dbReference type="Proteomes" id="UP000053989"/>
    </source>
</evidence>
<dbReference type="SUPFAM" id="SSF52047">
    <property type="entry name" value="RNI-like"/>
    <property type="match status" value="1"/>
</dbReference>
<protein>
    <recommendedName>
        <fullName evidence="1">F-box domain-containing protein</fullName>
    </recommendedName>
</protein>